<dbReference type="PRINTS" id="PR01161">
    <property type="entry name" value="TUBULIN"/>
</dbReference>
<dbReference type="Proteomes" id="UP001227230">
    <property type="component" value="Chromosome 9"/>
</dbReference>
<evidence type="ECO:0000313" key="6">
    <source>
        <dbReference type="EMBL" id="WJZ95040.1"/>
    </source>
</evidence>
<evidence type="ECO:0000259" key="5">
    <source>
        <dbReference type="Pfam" id="PF00091"/>
    </source>
</evidence>
<evidence type="ECO:0000256" key="2">
    <source>
        <dbReference type="ARBA" id="ARBA00022701"/>
    </source>
</evidence>
<keyword evidence="7" id="KW-1185">Reference proteome</keyword>
<keyword evidence="4" id="KW-0342">GTP-binding</keyword>
<evidence type="ECO:0000256" key="3">
    <source>
        <dbReference type="ARBA" id="ARBA00022741"/>
    </source>
</evidence>
<evidence type="ECO:0000313" key="7">
    <source>
        <dbReference type="Proteomes" id="UP001227230"/>
    </source>
</evidence>
<comment type="similarity">
    <text evidence="1">Belongs to the tubulin family.</text>
</comment>
<evidence type="ECO:0000256" key="4">
    <source>
        <dbReference type="ARBA" id="ARBA00023134"/>
    </source>
</evidence>
<keyword evidence="3" id="KW-0547">Nucleotide-binding</keyword>
<sequence>MFSVLCGRRLRIVTVFKVSKCATHLVEALILGIGTLLISKIRKEYHGRMMLAFSVFPSSKVSDTVVEPYNAALSIHQFVENADECMVLDDKFCAASVS</sequence>
<protein>
    <recommendedName>
        <fullName evidence="5">Tubulin/FtsZ GTPase domain-containing protein</fullName>
    </recommendedName>
</protein>
<dbReference type="PANTHER" id="PTHR11588">
    <property type="entry name" value="TUBULIN"/>
    <property type="match status" value="1"/>
</dbReference>
<organism evidence="6 7">
    <name type="scientific">Vitis vinifera</name>
    <name type="common">Grape</name>
    <dbReference type="NCBI Taxonomy" id="29760"/>
    <lineage>
        <taxon>Eukaryota</taxon>
        <taxon>Viridiplantae</taxon>
        <taxon>Streptophyta</taxon>
        <taxon>Embryophyta</taxon>
        <taxon>Tracheophyta</taxon>
        <taxon>Spermatophyta</taxon>
        <taxon>Magnoliopsida</taxon>
        <taxon>eudicotyledons</taxon>
        <taxon>Gunneridae</taxon>
        <taxon>Pentapetalae</taxon>
        <taxon>rosids</taxon>
        <taxon>Vitales</taxon>
        <taxon>Vitaceae</taxon>
        <taxon>Viteae</taxon>
        <taxon>Vitis</taxon>
    </lineage>
</organism>
<dbReference type="Gene3D" id="3.40.50.1440">
    <property type="entry name" value="Tubulin/FtsZ, GTPase domain"/>
    <property type="match status" value="1"/>
</dbReference>
<dbReference type="EMBL" id="CP126656">
    <property type="protein sequence ID" value="WJZ95040.1"/>
    <property type="molecule type" value="Genomic_DNA"/>
</dbReference>
<dbReference type="InterPro" id="IPR003008">
    <property type="entry name" value="Tubulin_FtsZ_GTPase"/>
</dbReference>
<dbReference type="InterPro" id="IPR000217">
    <property type="entry name" value="Tubulin"/>
</dbReference>
<gene>
    <name evidence="6" type="ORF">VitviT2T_013837</name>
</gene>
<dbReference type="SUPFAM" id="SSF52490">
    <property type="entry name" value="Tubulin nucleotide-binding domain-like"/>
    <property type="match status" value="1"/>
</dbReference>
<feature type="domain" description="Tubulin/FtsZ GTPase" evidence="5">
    <location>
        <begin position="32"/>
        <end position="89"/>
    </location>
</feature>
<dbReference type="InterPro" id="IPR036525">
    <property type="entry name" value="Tubulin/FtsZ_GTPase_sf"/>
</dbReference>
<name>A0ABY9CIQ4_VITVI</name>
<evidence type="ECO:0000256" key="1">
    <source>
        <dbReference type="ARBA" id="ARBA00009636"/>
    </source>
</evidence>
<keyword evidence="2" id="KW-0493">Microtubule</keyword>
<reference evidence="6 7" key="1">
    <citation type="journal article" date="2023" name="Hortic Res">
        <title>The complete reference genome for grapevine (Vitis vinifera L.) genetics and breeding.</title>
        <authorList>
            <person name="Shi X."/>
            <person name="Cao S."/>
            <person name="Wang X."/>
            <person name="Huang S."/>
            <person name="Wang Y."/>
            <person name="Liu Z."/>
            <person name="Liu W."/>
            <person name="Leng X."/>
            <person name="Peng Y."/>
            <person name="Wang N."/>
            <person name="Wang Y."/>
            <person name="Ma Z."/>
            <person name="Xu X."/>
            <person name="Zhang F."/>
            <person name="Xue H."/>
            <person name="Zhong H."/>
            <person name="Wang Y."/>
            <person name="Zhang K."/>
            <person name="Velt A."/>
            <person name="Avia K."/>
            <person name="Holtgrawe D."/>
            <person name="Grimplet J."/>
            <person name="Matus J.T."/>
            <person name="Ware D."/>
            <person name="Wu X."/>
            <person name="Wang H."/>
            <person name="Liu C."/>
            <person name="Fang Y."/>
            <person name="Rustenholz C."/>
            <person name="Cheng Z."/>
            <person name="Xiao H."/>
            <person name="Zhou Y."/>
        </authorList>
    </citation>
    <scope>NUCLEOTIDE SEQUENCE [LARGE SCALE GENOMIC DNA]</scope>
    <source>
        <strain evidence="7">cv. Pinot noir / PN40024</strain>
        <tissue evidence="6">Leaf</tissue>
    </source>
</reference>
<dbReference type="Pfam" id="PF00091">
    <property type="entry name" value="Tubulin"/>
    <property type="match status" value="1"/>
</dbReference>
<proteinExistence type="inferred from homology"/>
<accession>A0ABY9CIQ4</accession>